<dbReference type="EMBL" id="MHOD01000032">
    <property type="protein sequence ID" value="OGZ57327.1"/>
    <property type="molecule type" value="Genomic_DNA"/>
</dbReference>
<organism evidence="1 2">
    <name type="scientific">Candidatus Spechtbacteria bacterium RIFCSPHIGHO2_01_FULL_43_30</name>
    <dbReference type="NCBI Taxonomy" id="1802158"/>
    <lineage>
        <taxon>Bacteria</taxon>
        <taxon>Candidatus Spechtiibacteriota</taxon>
    </lineage>
</organism>
<comment type="caution">
    <text evidence="1">The sequence shown here is derived from an EMBL/GenBank/DDBJ whole genome shotgun (WGS) entry which is preliminary data.</text>
</comment>
<dbReference type="STRING" id="1802158.A2827_03515"/>
<protein>
    <submittedName>
        <fullName evidence="1">Uncharacterized protein</fullName>
    </submittedName>
</protein>
<gene>
    <name evidence="1" type="ORF">A2827_03515</name>
</gene>
<sequence>MELEDKFKLGFCTKCGSEKILAAESLAVRFGDRSEVLQLGNVKLPKCSNMACDMLYVSPDSPQGRRLHVLLSTLKAHLGIPEETDAQVMRNSQMEA</sequence>
<reference evidence="1 2" key="1">
    <citation type="journal article" date="2016" name="Nat. Commun.">
        <title>Thousands of microbial genomes shed light on interconnected biogeochemical processes in an aquifer system.</title>
        <authorList>
            <person name="Anantharaman K."/>
            <person name="Brown C.T."/>
            <person name="Hug L.A."/>
            <person name="Sharon I."/>
            <person name="Castelle C.J."/>
            <person name="Probst A.J."/>
            <person name="Thomas B.C."/>
            <person name="Singh A."/>
            <person name="Wilkins M.J."/>
            <person name="Karaoz U."/>
            <person name="Brodie E.L."/>
            <person name="Williams K.H."/>
            <person name="Hubbard S.S."/>
            <person name="Banfield J.F."/>
        </authorList>
    </citation>
    <scope>NUCLEOTIDE SEQUENCE [LARGE SCALE GENOMIC DNA]</scope>
</reference>
<dbReference type="Proteomes" id="UP000177932">
    <property type="component" value="Unassembled WGS sequence"/>
</dbReference>
<proteinExistence type="predicted"/>
<accession>A0A1G2H4D6</accession>
<name>A0A1G2H4D6_9BACT</name>
<evidence type="ECO:0000313" key="1">
    <source>
        <dbReference type="EMBL" id="OGZ57327.1"/>
    </source>
</evidence>
<dbReference type="AlphaFoldDB" id="A0A1G2H4D6"/>
<evidence type="ECO:0000313" key="2">
    <source>
        <dbReference type="Proteomes" id="UP000177932"/>
    </source>
</evidence>